<gene>
    <name evidence="2" type="ORF">AVEN_135841_1</name>
</gene>
<dbReference type="Proteomes" id="UP000499080">
    <property type="component" value="Unassembled WGS sequence"/>
</dbReference>
<reference evidence="2 3" key="1">
    <citation type="journal article" date="2019" name="Sci. Rep.">
        <title>Orb-weaving spider Araneus ventricosus genome elucidates the spidroin gene catalogue.</title>
        <authorList>
            <person name="Kono N."/>
            <person name="Nakamura H."/>
            <person name="Ohtoshi R."/>
            <person name="Moran D.A.P."/>
            <person name="Shinohara A."/>
            <person name="Yoshida Y."/>
            <person name="Fujiwara M."/>
            <person name="Mori M."/>
            <person name="Tomita M."/>
            <person name="Arakawa K."/>
        </authorList>
    </citation>
    <scope>NUCLEOTIDE SEQUENCE [LARGE SCALE GENOMIC DNA]</scope>
</reference>
<keyword evidence="3" id="KW-1185">Reference proteome</keyword>
<feature type="non-terminal residue" evidence="2">
    <location>
        <position position="1"/>
    </location>
</feature>
<sequence length="61" mass="6995">IRNEFRLDGTKGDRTKRERKEYNLRAFLPNPNAKLGPPKYGKTSIHNSDAERLSAGLRNIL</sequence>
<protein>
    <submittedName>
        <fullName evidence="2">Uncharacterized protein</fullName>
    </submittedName>
</protein>
<dbReference type="AlphaFoldDB" id="A0A4Y1ZQQ2"/>
<accession>A0A4Y1ZQQ2</accession>
<comment type="caution">
    <text evidence="2">The sequence shown here is derived from an EMBL/GenBank/DDBJ whole genome shotgun (WGS) entry which is preliminary data.</text>
</comment>
<evidence type="ECO:0000313" key="3">
    <source>
        <dbReference type="Proteomes" id="UP000499080"/>
    </source>
</evidence>
<organism evidence="2 3">
    <name type="scientific">Araneus ventricosus</name>
    <name type="common">Orbweaver spider</name>
    <name type="synonym">Epeira ventricosa</name>
    <dbReference type="NCBI Taxonomy" id="182803"/>
    <lineage>
        <taxon>Eukaryota</taxon>
        <taxon>Metazoa</taxon>
        <taxon>Ecdysozoa</taxon>
        <taxon>Arthropoda</taxon>
        <taxon>Chelicerata</taxon>
        <taxon>Arachnida</taxon>
        <taxon>Araneae</taxon>
        <taxon>Araneomorphae</taxon>
        <taxon>Entelegynae</taxon>
        <taxon>Araneoidea</taxon>
        <taxon>Araneidae</taxon>
        <taxon>Araneus</taxon>
    </lineage>
</organism>
<name>A0A4Y1ZQQ2_ARAVE</name>
<feature type="region of interest" description="Disordered" evidence="1">
    <location>
        <begin position="28"/>
        <end position="48"/>
    </location>
</feature>
<evidence type="ECO:0000313" key="2">
    <source>
        <dbReference type="EMBL" id="GBL63293.1"/>
    </source>
</evidence>
<proteinExistence type="predicted"/>
<evidence type="ECO:0000256" key="1">
    <source>
        <dbReference type="SAM" id="MobiDB-lite"/>
    </source>
</evidence>
<dbReference type="EMBL" id="BGPR01227782">
    <property type="protein sequence ID" value="GBL63293.1"/>
    <property type="molecule type" value="Genomic_DNA"/>
</dbReference>